<dbReference type="GeneID" id="9471047"/>
<keyword evidence="6" id="KW-1185">Reference proteome</keyword>
<name>D0NDX1_PHYIT</name>
<dbReference type="RefSeq" id="XP_002902490.1">
    <property type="nucleotide sequence ID" value="XM_002902444.1"/>
</dbReference>
<dbReference type="InParanoid" id="D0NDX1"/>
<evidence type="ECO:0000313" key="6">
    <source>
        <dbReference type="Proteomes" id="UP000006643"/>
    </source>
</evidence>
<proteinExistence type="predicted"/>
<evidence type="ECO:0008006" key="7">
    <source>
        <dbReference type="Google" id="ProtNLM"/>
    </source>
</evidence>
<dbReference type="KEGG" id="pif:PITG_22921"/>
<keyword evidence="2" id="KW-0472">Membrane</keyword>
<accession>D0NDX1</accession>
<keyword evidence="3" id="KW-0732">Signal</keyword>
<feature type="compositionally biased region" description="Low complexity" evidence="1">
    <location>
        <begin position="22"/>
        <end position="42"/>
    </location>
</feature>
<dbReference type="VEuPathDB" id="FungiDB:PITG_22921"/>
<keyword evidence="2" id="KW-1133">Transmembrane helix</keyword>
<dbReference type="EMBL" id="DS028137">
    <property type="protein sequence ID" value="EEY58564.1"/>
    <property type="molecule type" value="Genomic_DNA"/>
</dbReference>
<reference evidence="6" key="2">
    <citation type="journal article" date="2009" name="Nature">
        <title>Genome sequence and analysis of the Irish potato famine pathogen Phytophthora infestans.</title>
        <authorList>
            <consortium name="The Broad Institute Genome Sequencing Platform"/>
            <person name="Haas B.J."/>
            <person name="Kamoun S."/>
            <person name="Zody M.C."/>
            <person name="Jiang R.H."/>
            <person name="Handsaker R.E."/>
            <person name="Cano L.M."/>
            <person name="Grabherr M."/>
            <person name="Kodira C.D."/>
            <person name="Raffaele S."/>
            <person name="Torto-Alalibo T."/>
            <person name="Bozkurt T.O."/>
            <person name="Ah-Fong A.M."/>
            <person name="Alvarado L."/>
            <person name="Anderson V.L."/>
            <person name="Armstrong M.R."/>
            <person name="Avrova A."/>
            <person name="Baxter L."/>
            <person name="Beynon J."/>
            <person name="Boevink P.C."/>
            <person name="Bollmann S.R."/>
            <person name="Bos J.I."/>
            <person name="Bulone V."/>
            <person name="Cai G."/>
            <person name="Cakir C."/>
            <person name="Carrington J.C."/>
            <person name="Chawner M."/>
            <person name="Conti L."/>
            <person name="Costanzo S."/>
            <person name="Ewan R."/>
            <person name="Fahlgren N."/>
            <person name="Fischbach M.A."/>
            <person name="Fugelstad J."/>
            <person name="Gilroy E.M."/>
            <person name="Gnerre S."/>
            <person name="Green P.J."/>
            <person name="Grenville-Briggs L.J."/>
            <person name="Griffith J."/>
            <person name="Grunwald N.J."/>
            <person name="Horn K."/>
            <person name="Horner N.R."/>
            <person name="Hu C.H."/>
            <person name="Huitema E."/>
            <person name="Jeong D.H."/>
            <person name="Jones A.M."/>
            <person name="Jones J.D."/>
            <person name="Jones R.W."/>
            <person name="Karlsson E.K."/>
            <person name="Kunjeti S.G."/>
            <person name="Lamour K."/>
            <person name="Liu Z."/>
            <person name="Ma L."/>
            <person name="Maclean D."/>
            <person name="Chibucos M.C."/>
            <person name="McDonald H."/>
            <person name="McWalters J."/>
            <person name="Meijer H.J."/>
            <person name="Morgan W."/>
            <person name="Morris P.F."/>
            <person name="Munro C.A."/>
            <person name="O'Neill K."/>
            <person name="Ospina-Giraldo M."/>
            <person name="Pinzon A."/>
            <person name="Pritchard L."/>
            <person name="Ramsahoye B."/>
            <person name="Ren Q."/>
            <person name="Restrepo S."/>
            <person name="Roy S."/>
            <person name="Sadanandom A."/>
            <person name="Savidor A."/>
            <person name="Schornack S."/>
            <person name="Schwartz D.C."/>
            <person name="Schumann U.D."/>
            <person name="Schwessinger B."/>
            <person name="Seyer L."/>
            <person name="Sharpe T."/>
            <person name="Silvar C."/>
            <person name="Song J."/>
            <person name="Studholme D.J."/>
            <person name="Sykes S."/>
            <person name="Thines M."/>
            <person name="van de Vondervoort P.J."/>
            <person name="Phuntumart V."/>
            <person name="Wawra S."/>
            <person name="Weide R."/>
            <person name="Win J."/>
            <person name="Young C."/>
            <person name="Zhou S."/>
            <person name="Fry W."/>
            <person name="Meyers B.C."/>
            <person name="van West P."/>
            <person name="Ristaino J."/>
            <person name="Govers F."/>
            <person name="Birch P.R."/>
            <person name="Whisson S.C."/>
            <person name="Judelson H.S."/>
            <person name="Nusbaum C."/>
        </authorList>
    </citation>
    <scope>NUCLEOTIDE SEQUENCE [LARGE SCALE GENOMIC DNA]</scope>
    <source>
        <strain evidence="6">T30-4</strain>
    </source>
</reference>
<sequence>MLSSDSSCLIAAWLSILMGTGSTTRKPSSRTSSRSPSSSRPTCDADVNSASIVESDTPVCFLQIHCTTAPSIVTTPPVTDFLSLLSAAKSASLQLSKAITSSFLVGACMISLTLFVPFKYLATLLASFQSLVVGWCVLLVALCTAKLMSGLVHRAIQSKLPTSDWKRRIVGSPGAPTLVNNCGSSTSASLCSSPTGTRTLFAFASPCCSSSSSIVACWSSEYPSLLSSSTRIPKNFLTSPKSFTDNTLMEQKKSSTRLGLDAVTRRSSTYTPTSVISPSSRL</sequence>
<evidence type="ECO:0000256" key="3">
    <source>
        <dbReference type="SAM" id="SignalP"/>
    </source>
</evidence>
<dbReference type="Proteomes" id="UP000006643">
    <property type="component" value="Unassembled WGS sequence"/>
</dbReference>
<organism evidence="4 6">
    <name type="scientific">Phytophthora infestans (strain T30-4)</name>
    <name type="common">Potato late blight agent</name>
    <dbReference type="NCBI Taxonomy" id="403677"/>
    <lineage>
        <taxon>Eukaryota</taxon>
        <taxon>Sar</taxon>
        <taxon>Stramenopiles</taxon>
        <taxon>Oomycota</taxon>
        <taxon>Peronosporomycetes</taxon>
        <taxon>Peronosporales</taxon>
        <taxon>Peronosporaceae</taxon>
        <taxon>Phytophthora</taxon>
    </lineage>
</organism>
<dbReference type="RefSeq" id="XP_002901508.1">
    <property type="nucleotide sequence ID" value="XM_002901462.1"/>
</dbReference>
<dbReference type="HOGENOM" id="CLU_086211_0_0_1"/>
<evidence type="ECO:0000256" key="2">
    <source>
        <dbReference type="SAM" id="Phobius"/>
    </source>
</evidence>
<dbReference type="EMBL" id="DS028134">
    <property type="protein sequence ID" value="EEY56416.1"/>
    <property type="molecule type" value="Genomic_DNA"/>
</dbReference>
<gene>
    <name evidence="4" type="ORF">PITG_22902</name>
    <name evidence="5" type="ORF">PITG_22921</name>
</gene>
<evidence type="ECO:0000313" key="4">
    <source>
        <dbReference type="EMBL" id="EEY56416.1"/>
    </source>
</evidence>
<dbReference type="GeneID" id="9474715"/>
<feature type="region of interest" description="Disordered" evidence="1">
    <location>
        <begin position="21"/>
        <end position="44"/>
    </location>
</feature>
<feature type="chain" id="PRO_5010828862" description="Transmembrane protein" evidence="3">
    <location>
        <begin position="24"/>
        <end position="282"/>
    </location>
</feature>
<evidence type="ECO:0000256" key="1">
    <source>
        <dbReference type="SAM" id="MobiDB-lite"/>
    </source>
</evidence>
<dbReference type="KEGG" id="pif:PITG_22902"/>
<reference evidence="4" key="1">
    <citation type="submission" date="2006-10" db="EMBL/GenBank/DDBJ databases">
        <title>Annotation of Phytophthora infestans T30-4.</title>
        <authorList>
            <consortium name="The Broad Institute Genome Sequencing Platform"/>
            <person name="Nusbaum C."/>
            <person name="Haas B."/>
            <person name="Kamoun S."/>
            <person name="Fry W."/>
            <person name="Judelson H."/>
            <person name="Ristaino J."/>
            <person name="Govers F."/>
            <person name="Whisson S."/>
            <person name="Birch P."/>
            <person name="Birren B."/>
            <person name="Lander E."/>
            <person name="Galagan J."/>
            <person name="Zody M."/>
            <person name="Devon K."/>
            <person name="O'Neil K."/>
            <person name="Zembek L."/>
            <person name="Anderson S."/>
            <person name="Jaffe D."/>
            <person name="Butler J."/>
            <person name="Alvarez P."/>
            <person name="Gnerre S."/>
            <person name="Grabherr M."/>
            <person name="Mauceli E."/>
            <person name="Brockman W."/>
            <person name="Young S."/>
            <person name="LaButti K."/>
            <person name="Sykes S."/>
            <person name="DeCaprio D."/>
            <person name="Crawford M."/>
            <person name="Koehrsen M."/>
            <person name="Engels R."/>
            <person name="Montgomery P."/>
            <person name="Pearson M."/>
            <person name="Howarth C."/>
            <person name="Larson L."/>
            <person name="White J."/>
            <person name="O'Leary S."/>
            <person name="Kodira C."/>
            <person name="Zeng Q."/>
            <person name="Yandava C."/>
            <person name="Alvarado L."/>
        </authorList>
    </citation>
    <scope>NUCLEOTIDE SEQUENCE</scope>
    <source>
        <strain evidence="4">T30-4</strain>
    </source>
</reference>
<feature type="transmembrane region" description="Helical" evidence="2">
    <location>
        <begin position="124"/>
        <end position="145"/>
    </location>
</feature>
<dbReference type="VEuPathDB" id="FungiDB:PITG_22902"/>
<feature type="transmembrane region" description="Helical" evidence="2">
    <location>
        <begin position="98"/>
        <end position="118"/>
    </location>
</feature>
<keyword evidence="2" id="KW-0812">Transmembrane</keyword>
<feature type="signal peptide" evidence="3">
    <location>
        <begin position="1"/>
        <end position="23"/>
    </location>
</feature>
<dbReference type="AlphaFoldDB" id="D0NDX1"/>
<protein>
    <recommendedName>
        <fullName evidence="7">Transmembrane protein</fullName>
    </recommendedName>
</protein>
<evidence type="ECO:0000313" key="5">
    <source>
        <dbReference type="EMBL" id="EEY58564.1"/>
    </source>
</evidence>
<dbReference type="OrthoDB" id="146209at2759"/>